<dbReference type="CDD" id="cd18808">
    <property type="entry name" value="SF1_C_Upf1"/>
    <property type="match status" value="1"/>
</dbReference>
<dbReference type="PANTHER" id="PTHR10887">
    <property type="entry name" value="DNA2/NAM7 HELICASE FAMILY"/>
    <property type="match status" value="1"/>
</dbReference>
<dbReference type="Proteomes" id="UP000054495">
    <property type="component" value="Unassembled WGS sequence"/>
</dbReference>
<dbReference type="InterPro" id="IPR027417">
    <property type="entry name" value="P-loop_NTPase"/>
</dbReference>
<accession>A0A0D6L4F7</accession>
<dbReference type="Pfam" id="PF13087">
    <property type="entry name" value="AAA_12"/>
    <property type="match status" value="1"/>
</dbReference>
<evidence type="ECO:0000313" key="2">
    <source>
        <dbReference type="EMBL" id="EPB65819.1"/>
    </source>
</evidence>
<dbReference type="SUPFAM" id="SSF52540">
    <property type="entry name" value="P-loop containing nucleoside triphosphate hydrolases"/>
    <property type="match status" value="1"/>
</dbReference>
<protein>
    <recommendedName>
        <fullName evidence="1">DNA2/NAM7 helicase-like C-terminal domain-containing protein</fullName>
    </recommendedName>
</protein>
<keyword evidence="3" id="KW-1185">Reference proteome</keyword>
<gene>
    <name evidence="2" type="ORF">ANCCEY_15108</name>
</gene>
<organism evidence="2 3">
    <name type="scientific">Ancylostoma ceylanicum</name>
    <dbReference type="NCBI Taxonomy" id="53326"/>
    <lineage>
        <taxon>Eukaryota</taxon>
        <taxon>Metazoa</taxon>
        <taxon>Ecdysozoa</taxon>
        <taxon>Nematoda</taxon>
        <taxon>Chromadorea</taxon>
        <taxon>Rhabditida</taxon>
        <taxon>Rhabditina</taxon>
        <taxon>Rhabditomorpha</taxon>
        <taxon>Strongyloidea</taxon>
        <taxon>Ancylostomatidae</taxon>
        <taxon>Ancylostomatinae</taxon>
        <taxon>Ancylostoma</taxon>
    </lineage>
</organism>
<dbReference type="InterPro" id="IPR045055">
    <property type="entry name" value="DNA2/NAM7-like"/>
</dbReference>
<evidence type="ECO:0000313" key="3">
    <source>
        <dbReference type="Proteomes" id="UP000054495"/>
    </source>
</evidence>
<dbReference type="InterPro" id="IPR047187">
    <property type="entry name" value="SF1_C_Upf1"/>
</dbReference>
<proteinExistence type="predicted"/>
<dbReference type="AlphaFoldDB" id="A0A0D6L4F7"/>
<dbReference type="PANTHER" id="PTHR10887:SF495">
    <property type="entry name" value="HELICASE SENATAXIN ISOFORM X1-RELATED"/>
    <property type="match status" value="1"/>
</dbReference>
<name>A0A0D6L4F7_9BILA</name>
<dbReference type="Gene3D" id="3.40.50.300">
    <property type="entry name" value="P-loop containing nucleotide triphosphate hydrolases"/>
    <property type="match status" value="1"/>
</dbReference>
<feature type="domain" description="DNA2/NAM7 helicase-like C-terminal" evidence="1">
    <location>
        <begin position="142"/>
        <end position="275"/>
    </location>
</feature>
<dbReference type="InterPro" id="IPR041679">
    <property type="entry name" value="DNA2/NAM7-like_C"/>
</dbReference>
<feature type="non-terminal residue" evidence="2">
    <location>
        <position position="275"/>
    </location>
</feature>
<evidence type="ECO:0000259" key="1">
    <source>
        <dbReference type="Pfam" id="PF13087"/>
    </source>
</evidence>
<sequence>MSRPRYQQSKTPSVLSALVYHGQSPSTNFFRAARFAFVTPAVWTECHLGVVLSVARRGNTVNNFRIAIGGAPETLTIKRSICRFEWPDVREDEIFRAYCRKNVSCAVRFSEPPASEEARCRLCNLLSSAQGASSIRYQRHVRSLSPLVTTFRAHPALNVLPNRLAYDGTLVNGATAAKRQMLLNIMRFPNTNLPFAFIDVRGTSVQSASHSHYNATEASVCMDLMGNLQQRGVPVASIAIICFYKEQHRKFEDFATATGVNFSTVDSIQGREKDV</sequence>
<dbReference type="EMBL" id="KE127018">
    <property type="protein sequence ID" value="EPB65819.1"/>
    <property type="molecule type" value="Genomic_DNA"/>
</dbReference>
<reference evidence="2 3" key="1">
    <citation type="submission" date="2013-05" db="EMBL/GenBank/DDBJ databases">
        <title>Draft genome of the parasitic nematode Anyclostoma ceylanicum.</title>
        <authorList>
            <person name="Mitreva M."/>
        </authorList>
    </citation>
    <scope>NUCLEOTIDE SEQUENCE [LARGE SCALE GENOMIC DNA]</scope>
</reference>